<evidence type="ECO:0000313" key="2">
    <source>
        <dbReference type="Proteomes" id="UP000595278"/>
    </source>
</evidence>
<evidence type="ECO:0000313" key="1">
    <source>
        <dbReference type="EMBL" id="QQP84735.1"/>
    </source>
</evidence>
<dbReference type="Proteomes" id="UP000595278">
    <property type="component" value="Chromosome"/>
</dbReference>
<sequence length="63" mass="6955">MAEVTIRIIDNDNGNVSLIMEAIPPLQGSDKDSFTEAQQLGVAFMERIVKQGVNNFIKSTDDE</sequence>
<reference evidence="1 2" key="1">
    <citation type="submission" date="2021-01" db="EMBL/GenBank/DDBJ databases">
        <title>Entomomonas sp. F2A isolated from a house cricket (Acheta domesticus).</title>
        <authorList>
            <person name="Spergser J."/>
            <person name="Busse H.-J."/>
        </authorList>
    </citation>
    <scope>NUCLEOTIDE SEQUENCE [LARGE SCALE GENOMIC DNA]</scope>
    <source>
        <strain evidence="1 2">F2A</strain>
    </source>
</reference>
<accession>A0A974NDF6</accession>
<dbReference type="AlphaFoldDB" id="A0A974NDF6"/>
<gene>
    <name evidence="1" type="ORF">JHT90_09980</name>
</gene>
<keyword evidence="2" id="KW-1185">Reference proteome</keyword>
<dbReference type="KEGG" id="eaz:JHT90_09980"/>
<dbReference type="RefSeq" id="WP_201090632.1">
    <property type="nucleotide sequence ID" value="NZ_CP067393.1"/>
</dbReference>
<name>A0A974NDF6_9GAMM</name>
<proteinExistence type="predicted"/>
<dbReference type="EMBL" id="CP067393">
    <property type="protein sequence ID" value="QQP84735.1"/>
    <property type="molecule type" value="Genomic_DNA"/>
</dbReference>
<protein>
    <submittedName>
        <fullName evidence="1">Uncharacterized protein</fullName>
    </submittedName>
</protein>
<organism evidence="1 2">
    <name type="scientific">Entomomonas asaccharolytica</name>
    <dbReference type="NCBI Taxonomy" id="2785331"/>
    <lineage>
        <taxon>Bacteria</taxon>
        <taxon>Pseudomonadati</taxon>
        <taxon>Pseudomonadota</taxon>
        <taxon>Gammaproteobacteria</taxon>
        <taxon>Pseudomonadales</taxon>
        <taxon>Pseudomonadaceae</taxon>
        <taxon>Entomomonas</taxon>
    </lineage>
</organism>